<comment type="caution">
    <text evidence="1">The sequence shown here is derived from an EMBL/GenBank/DDBJ whole genome shotgun (WGS) entry which is preliminary data.</text>
</comment>
<dbReference type="AlphaFoldDB" id="A0A9P7DBE6"/>
<dbReference type="PANTHER" id="PTHR31912">
    <property type="entry name" value="IP13529P"/>
    <property type="match status" value="1"/>
</dbReference>
<evidence type="ECO:0000313" key="1">
    <source>
        <dbReference type="EMBL" id="KAG1786006.1"/>
    </source>
</evidence>
<organism evidence="1 2">
    <name type="scientific">Suillus plorans</name>
    <dbReference type="NCBI Taxonomy" id="116603"/>
    <lineage>
        <taxon>Eukaryota</taxon>
        <taxon>Fungi</taxon>
        <taxon>Dikarya</taxon>
        <taxon>Basidiomycota</taxon>
        <taxon>Agaricomycotina</taxon>
        <taxon>Agaricomycetes</taxon>
        <taxon>Agaricomycetidae</taxon>
        <taxon>Boletales</taxon>
        <taxon>Suillineae</taxon>
        <taxon>Suillaceae</taxon>
        <taxon>Suillus</taxon>
    </lineage>
</organism>
<dbReference type="Proteomes" id="UP000719766">
    <property type="component" value="Unassembled WGS sequence"/>
</dbReference>
<dbReference type="EMBL" id="JABBWE010000099">
    <property type="protein sequence ID" value="KAG1786006.1"/>
    <property type="molecule type" value="Genomic_DNA"/>
</dbReference>
<sequence length="809" mass="90606">LLQDASGDYFIPECFFLALYSSTNDGADKQLHALGRADGFIVSDEREMIPTSNFRRSFREISANDNKLACGLTESSHKYAKLVPNPLCVKSQGRMVYLVPLIIFMDDISSNISKQWNKHHAVYMSNANLPCEMLEKEFCIRFVTSSPHAAPMEMMSAMQESIRKAAESGVFTWDCKHEEEVMLELYGLFLSGDNPIQAEECSHAGLHCNYFCRTSCPTTCEVGGTKEYKESDEGYKSIFVPGKLRTPAGTAEEIHAQFSSALASGATEKVKKSVASSGVKDTITGYILETVVELGKKLRKRGAGIQAKPEAEVKAILEKQLKDLLQGSALNDAINPLLGVEGFNVHQDTPTEILHMVLLGVVKYFWGQSVYLLEKAKLLDVFQMRLDSIEKAGLNAPCLNAEYICHYKGGLIGKHFKSLAQVMPFLIQDLLPRTVLDGWTCIGELVVYVWHTEIDDIEIYLTKLSWTIEYFLNVTAKCAPSILISKPKFHFLVHLPAYIQCFGPAILFSTERYELFNHVFQLACIHSNRQGPSQDTCKVFARQDIIKHIVTGGYWFDSVRKKWIQAGDAVLNYLDKHPEQAQLLGIHIREPPKVTINDERPAAAKPVMWTATRCAMLELSQPVCNAQYREGVSLILGNGEKASLEGHIIFNDSSTSHTAIGRIREILISNSNKAVNHVAIQKFAFGPVLHPLLHLPTLELTELEGLIIQQEHEVVISPQEIVCIVNIQHDCVKSQCTDTSQCRLRQERTETTRTKSVIQHKSSLFYLLNAYLIHNYAQIRSVIPPSLCETSLRVNNAAARQIREKKAAK</sequence>
<dbReference type="OrthoDB" id="2506088at2759"/>
<dbReference type="GeneID" id="64590259"/>
<gene>
    <name evidence="1" type="ORF">HD556DRAFT_1207162</name>
</gene>
<feature type="non-terminal residue" evidence="1">
    <location>
        <position position="1"/>
    </location>
</feature>
<protein>
    <submittedName>
        <fullName evidence="1">Uncharacterized protein</fullName>
    </submittedName>
</protein>
<accession>A0A9P7DBE6</accession>
<reference evidence="1" key="1">
    <citation type="journal article" date="2020" name="New Phytol.">
        <title>Comparative genomics reveals dynamic genome evolution in host specialist ectomycorrhizal fungi.</title>
        <authorList>
            <person name="Lofgren L.A."/>
            <person name="Nguyen N.H."/>
            <person name="Vilgalys R."/>
            <person name="Ruytinx J."/>
            <person name="Liao H.L."/>
            <person name="Branco S."/>
            <person name="Kuo A."/>
            <person name="LaButti K."/>
            <person name="Lipzen A."/>
            <person name="Andreopoulos W."/>
            <person name="Pangilinan J."/>
            <person name="Riley R."/>
            <person name="Hundley H."/>
            <person name="Na H."/>
            <person name="Barry K."/>
            <person name="Grigoriev I.V."/>
            <person name="Stajich J.E."/>
            <person name="Kennedy P.G."/>
        </authorList>
    </citation>
    <scope>NUCLEOTIDE SEQUENCE</scope>
    <source>
        <strain evidence="1">S12</strain>
    </source>
</reference>
<name>A0A9P7DBE6_9AGAM</name>
<proteinExistence type="predicted"/>
<feature type="non-terminal residue" evidence="1">
    <location>
        <position position="809"/>
    </location>
</feature>
<evidence type="ECO:0000313" key="2">
    <source>
        <dbReference type="Proteomes" id="UP000719766"/>
    </source>
</evidence>
<keyword evidence="2" id="KW-1185">Reference proteome</keyword>
<dbReference type="RefSeq" id="XP_041153485.1">
    <property type="nucleotide sequence ID" value="XM_041296495.1"/>
</dbReference>
<dbReference type="PANTHER" id="PTHR31912:SF34">
    <property type="entry name" value="NOTOCHORD-RELATED PROTEIN"/>
    <property type="match status" value="1"/>
</dbReference>